<protein>
    <submittedName>
        <fullName evidence="2">Uncharacterized protein</fullName>
    </submittedName>
</protein>
<comment type="caution">
    <text evidence="2">The sequence shown here is derived from an EMBL/GenBank/DDBJ whole genome shotgun (WGS) entry which is preliminary data.</text>
</comment>
<organism evidence="2 3">
    <name type="scientific">Actinomadura barringtoniae</name>
    <dbReference type="NCBI Taxonomy" id="1427535"/>
    <lineage>
        <taxon>Bacteria</taxon>
        <taxon>Bacillati</taxon>
        <taxon>Actinomycetota</taxon>
        <taxon>Actinomycetes</taxon>
        <taxon>Streptosporangiales</taxon>
        <taxon>Thermomonosporaceae</taxon>
        <taxon>Actinomadura</taxon>
    </lineage>
</organism>
<dbReference type="RefSeq" id="WP_208262573.1">
    <property type="nucleotide sequence ID" value="NZ_JAGEOJ010000026.1"/>
</dbReference>
<proteinExistence type="predicted"/>
<dbReference type="AlphaFoldDB" id="A0A939PKC5"/>
<name>A0A939PKC5_9ACTN</name>
<evidence type="ECO:0000313" key="2">
    <source>
        <dbReference type="EMBL" id="MBO2454361.1"/>
    </source>
</evidence>
<dbReference type="Proteomes" id="UP000669179">
    <property type="component" value="Unassembled WGS sequence"/>
</dbReference>
<feature type="region of interest" description="Disordered" evidence="1">
    <location>
        <begin position="1"/>
        <end position="20"/>
    </location>
</feature>
<evidence type="ECO:0000256" key="1">
    <source>
        <dbReference type="SAM" id="MobiDB-lite"/>
    </source>
</evidence>
<keyword evidence="3" id="KW-1185">Reference proteome</keyword>
<dbReference type="EMBL" id="JAGEOJ010000026">
    <property type="protein sequence ID" value="MBO2454361.1"/>
    <property type="molecule type" value="Genomic_DNA"/>
</dbReference>
<reference evidence="2" key="1">
    <citation type="submission" date="2021-03" db="EMBL/GenBank/DDBJ databases">
        <authorList>
            <person name="Kanchanasin P."/>
            <person name="Saeng-In P."/>
            <person name="Phongsopitanun W."/>
            <person name="Yuki M."/>
            <person name="Kudo T."/>
            <person name="Ohkuma M."/>
            <person name="Tanasupawat S."/>
        </authorList>
    </citation>
    <scope>NUCLEOTIDE SEQUENCE</scope>
    <source>
        <strain evidence="2">GKU 128</strain>
    </source>
</reference>
<evidence type="ECO:0000313" key="3">
    <source>
        <dbReference type="Proteomes" id="UP000669179"/>
    </source>
</evidence>
<sequence>MTYTPSNPEASGADQPGRDSQANARLLPLSVWLCSDTTSSEGAAAPVAPATPSATTNNPATARGELCVQHRATVGRQLARHLISACTREGDVVAEAFTTSEATMLAAVESGRRGLALVPHFPLAQHIGARLRATLPQDLLRRAEMRPCRPDQMARGLADVAGQVGLIVAAPPPYEVGGRVPKQMGSRGCPACRADLWMLTTEQLGAFLVAAWQVLRPGGTLAIITTARHEGARLVDPAPRIVRQASLLGFRYVQHVIALRVPIEGDALVVQAIPTEIAQFRDAHSGVLPPPARVHADVLLLTRPRVRRGGEAR</sequence>
<accession>A0A939PKC5</accession>
<gene>
    <name evidence="2" type="ORF">J4573_45250</name>
</gene>